<evidence type="ECO:0000259" key="1">
    <source>
        <dbReference type="Pfam" id="PF14032"/>
    </source>
</evidence>
<evidence type="ECO:0000313" key="2">
    <source>
        <dbReference type="EMBL" id="WIM88503.1"/>
    </source>
</evidence>
<sequence>MRLIPQTVTIAAVVVAALWTQSPLAGASNVPPGRIVSLIPSDDEVSQYVGLQVRHDVDPLPARPWQPEPLSQRDDCRKLFATNDVDAWGSDYSAFRTQTWTVPGDPTQIFVGQSVGIFADAGSTRNRFDAAYNPNFFRSCDHAIMQGGPVPEGFSWELYDFKTNDDVMIWTIAARNWGEYTGYNCVAVAFRLGNVMSISSVGQMGNPSQAVKRLTDYILSRAI</sequence>
<gene>
    <name evidence="2" type="ORF">PT015_03105</name>
</gene>
<dbReference type="Gene3D" id="3.40.1000.70">
    <property type="entry name" value="PknH-like extracellular domain"/>
    <property type="match status" value="1"/>
</dbReference>
<name>A0ABY8VXZ6_9MYCO</name>
<accession>A0ABY8VXZ6</accession>
<organism evidence="2 3">
    <name type="scientific">Candidatus Mycobacterium wuenschmannii</name>
    <dbReference type="NCBI Taxonomy" id="3027808"/>
    <lineage>
        <taxon>Bacteria</taxon>
        <taxon>Bacillati</taxon>
        <taxon>Actinomycetota</taxon>
        <taxon>Actinomycetes</taxon>
        <taxon>Mycobacteriales</taxon>
        <taxon>Mycobacteriaceae</taxon>
        <taxon>Mycobacterium</taxon>
    </lineage>
</organism>
<dbReference type="RefSeq" id="WP_285188725.1">
    <property type="nucleotide sequence ID" value="NZ_CP126981.1"/>
</dbReference>
<dbReference type="Pfam" id="PF14032">
    <property type="entry name" value="PknH_C"/>
    <property type="match status" value="1"/>
</dbReference>
<dbReference type="InterPro" id="IPR026954">
    <property type="entry name" value="PknH-like_Extracell"/>
</dbReference>
<reference evidence="2 3" key="1">
    <citation type="journal article" date="2023" name="Microbiol. Resour. Announc.">
        <title>Complete Genome Sequence of Mycobacterium wuenschmanii, a novel Nontuberculous Mycobacterium Isolated from a captive population of Amazon Milk Frogs.</title>
        <authorList>
            <person name="Hicks J."/>
            <person name="Zeineldin M."/>
            <person name="Ward H."/>
            <person name="Wuenschmann A."/>
            <person name="Camp P."/>
            <person name="Farrell D."/>
            <person name="Lehman K."/>
            <person name="Thacker T."/>
            <person name="Cuthbert E."/>
        </authorList>
    </citation>
    <scope>NUCLEOTIDE SEQUENCE [LARGE SCALE GENOMIC DNA]</scope>
    <source>
        <strain evidence="2 3">Wuenschmanii</strain>
    </source>
</reference>
<keyword evidence="3" id="KW-1185">Reference proteome</keyword>
<dbReference type="InterPro" id="IPR038232">
    <property type="entry name" value="PknH-like_Extracell_sf"/>
</dbReference>
<evidence type="ECO:0000313" key="3">
    <source>
        <dbReference type="Proteomes" id="UP001236585"/>
    </source>
</evidence>
<feature type="domain" description="PknH-like extracellular" evidence="1">
    <location>
        <begin position="30"/>
        <end position="221"/>
    </location>
</feature>
<dbReference type="EMBL" id="CP126981">
    <property type="protein sequence ID" value="WIM88503.1"/>
    <property type="molecule type" value="Genomic_DNA"/>
</dbReference>
<proteinExistence type="predicted"/>
<dbReference type="Proteomes" id="UP001236585">
    <property type="component" value="Chromosome"/>
</dbReference>
<protein>
    <submittedName>
        <fullName evidence="2">Sensor domain-containing protein</fullName>
    </submittedName>
</protein>